<dbReference type="EMBL" id="JADUNP010000008">
    <property type="protein sequence ID" value="MBH1651737.1"/>
    <property type="molecule type" value="Genomic_DNA"/>
</dbReference>
<evidence type="ECO:0000256" key="1">
    <source>
        <dbReference type="SAM" id="MobiDB-lite"/>
    </source>
</evidence>
<dbReference type="GO" id="GO:0015473">
    <property type="term" value="F:fimbrial usher porin activity"/>
    <property type="evidence" value="ECO:0007669"/>
    <property type="project" value="InterPro"/>
</dbReference>
<gene>
    <name evidence="4" type="ORF">I5U67_06095</name>
</gene>
<dbReference type="AlphaFoldDB" id="A0AA90ARY4"/>
<dbReference type="GO" id="GO:0009297">
    <property type="term" value="P:pilus assembly"/>
    <property type="evidence" value="ECO:0007669"/>
    <property type="project" value="InterPro"/>
</dbReference>
<accession>A0AA90ARY4</accession>
<dbReference type="Gene3D" id="2.60.40.2610">
    <property type="entry name" value="Outer membrane usher protein FimD, plug domain"/>
    <property type="match status" value="1"/>
</dbReference>
<proteinExistence type="predicted"/>
<comment type="caution">
    <text evidence="4">The sequence shown here is derived from an EMBL/GenBank/DDBJ whole genome shotgun (WGS) entry which is preliminary data.</text>
</comment>
<keyword evidence="2" id="KW-0732">Signal</keyword>
<feature type="region of interest" description="Disordered" evidence="1">
    <location>
        <begin position="556"/>
        <end position="589"/>
    </location>
</feature>
<dbReference type="InterPro" id="IPR000015">
    <property type="entry name" value="Fimb_usher"/>
</dbReference>
<dbReference type="Gene3D" id="2.60.40.3110">
    <property type="match status" value="1"/>
</dbReference>
<evidence type="ECO:0000259" key="3">
    <source>
        <dbReference type="Pfam" id="PF13953"/>
    </source>
</evidence>
<dbReference type="Pfam" id="PF00577">
    <property type="entry name" value="Usher"/>
    <property type="match status" value="2"/>
</dbReference>
<evidence type="ECO:0000256" key="2">
    <source>
        <dbReference type="SAM" id="SignalP"/>
    </source>
</evidence>
<name>A0AA90ARY4_STEMA</name>
<dbReference type="InterPro" id="IPR042186">
    <property type="entry name" value="FimD_plug_dom"/>
</dbReference>
<evidence type="ECO:0000313" key="4">
    <source>
        <dbReference type="EMBL" id="MBH1651737.1"/>
    </source>
</evidence>
<organism evidence="4 5">
    <name type="scientific">Stenotrophomonas maltophilia</name>
    <name type="common">Pseudomonas maltophilia</name>
    <name type="synonym">Xanthomonas maltophilia</name>
    <dbReference type="NCBI Taxonomy" id="40324"/>
    <lineage>
        <taxon>Bacteria</taxon>
        <taxon>Pseudomonadati</taxon>
        <taxon>Pseudomonadota</taxon>
        <taxon>Gammaproteobacteria</taxon>
        <taxon>Lysobacterales</taxon>
        <taxon>Lysobacteraceae</taxon>
        <taxon>Stenotrophomonas</taxon>
        <taxon>Stenotrophomonas maltophilia group</taxon>
    </lineage>
</organism>
<dbReference type="Pfam" id="PF13953">
    <property type="entry name" value="PapC_C"/>
    <property type="match status" value="1"/>
</dbReference>
<feature type="domain" description="PapC-like C-terminal" evidence="3">
    <location>
        <begin position="733"/>
        <end position="784"/>
    </location>
</feature>
<reference evidence="4" key="1">
    <citation type="submission" date="2020-11" db="EMBL/GenBank/DDBJ databases">
        <title>Enhanced detection system for hospital associated transmission using whole genome sequencing surveillance.</title>
        <authorList>
            <person name="Harrison L.H."/>
            <person name="Van Tyne D."/>
            <person name="Marsh J.W."/>
            <person name="Griffith M.P."/>
            <person name="Snyder D.J."/>
            <person name="Cooper V.S."/>
            <person name="Mustapha M."/>
        </authorList>
    </citation>
    <scope>NUCLEOTIDE SEQUENCE</scope>
    <source>
        <strain evidence="4">STEN00091</strain>
    </source>
</reference>
<evidence type="ECO:0000313" key="5">
    <source>
        <dbReference type="Proteomes" id="UP000625930"/>
    </source>
</evidence>
<dbReference type="PANTHER" id="PTHR30451">
    <property type="entry name" value="OUTER MEMBRANE USHER PROTEIN"/>
    <property type="match status" value="1"/>
</dbReference>
<protein>
    <submittedName>
        <fullName evidence="4">Fimbrial biogenesis outer membrane usher protein</fullName>
    </submittedName>
</protein>
<feature type="chain" id="PRO_5041729555" evidence="2">
    <location>
        <begin position="35"/>
        <end position="810"/>
    </location>
</feature>
<dbReference type="InterPro" id="IPR043142">
    <property type="entry name" value="PapC-like_C_sf"/>
</dbReference>
<dbReference type="InterPro" id="IPR025949">
    <property type="entry name" value="PapC-like_C"/>
</dbReference>
<sequence>MVGRSLRPCLQRRRLAEACVLACCTGLASVSAHAAGRALSAPGADIAAEASLPAPPPLPAPQALYLETTLNQARRGLLLFHELGGRLQAPAATLRQLGFPGQGDAPVYLDQIAQLVVHYDASLQVLDLQVPLQQLQLPVTQLGRTAEADAVAQASPGMALNYDLYASHRDGLGNVSLNSDLRVFGFGNGSLRNTAMMRSYQLPGEGWRQESVRLDTSWRLDLPDQALSLTVGDFYSGFLEWTRPARMAGVQIGRNYGLQPYRVLTPTPAFLGEAVVPSSVELYIDGLRQYSGQVPVGPFQLAAQPGISGTGSAQVVVTDAFGRMQTLDFAFYGTQQLLAAGLSDWSAGIGRLRRDYGIRSFRYDADTVASATLRRGVSNRFTAEAHAEGGGGIVNAGLGGAWLLGQAGVLSANWSESRDGPRSGRQYGLGYNWNNRRFNVNLASRRTHGDYRDLGSLQDSVPPRVSEQASFGVDLQQLGSFSISYLRLDQPQPLLDAPQPAPPQALPFSRSRYLSLFWSRAFGRWSAYLSATQDIDQRRNRSVYLSLGTRLGEDRQASVSAQRNGDRHYASAEVMRPVPGDGGRGGPGWRLQARDDGGGLAEIGALGTHGRYSAGVSRDSGQTFAYANASGSLVWMAGSVFAAREVPAAVAVVSTGRPGVPVLLENRPIGVTDAKGLLLVPPLLSWQRNRLTIDTLGLPADLRADQVETLATPRQGAGMRVDFTLRQSRGALATLLDAQGQPLPLGARVQGDGVTSTVVGHDGQAWLEFSADAATLLIDSEPGRGRVQVQRPEAGVRRLAPVRCLPEPQP</sequence>
<dbReference type="Gene3D" id="2.60.40.2070">
    <property type="match status" value="1"/>
</dbReference>
<dbReference type="Proteomes" id="UP000625930">
    <property type="component" value="Unassembled WGS sequence"/>
</dbReference>
<dbReference type="GO" id="GO:0009279">
    <property type="term" value="C:cell outer membrane"/>
    <property type="evidence" value="ECO:0007669"/>
    <property type="project" value="TreeGrafter"/>
</dbReference>
<feature type="signal peptide" evidence="2">
    <location>
        <begin position="1"/>
        <end position="34"/>
    </location>
</feature>
<dbReference type="PANTHER" id="PTHR30451:SF5">
    <property type="entry name" value="SLR0019 PROTEIN"/>
    <property type="match status" value="1"/>
</dbReference>